<dbReference type="RefSeq" id="WP_216568297.1">
    <property type="nucleotide sequence ID" value="NZ_JAHLOQ010000003.1"/>
</dbReference>
<protein>
    <recommendedName>
        <fullName evidence="2">histidine kinase</fullName>
        <ecNumber evidence="2">2.7.13.3</ecNumber>
    </recommendedName>
</protein>
<organism evidence="7 8">
    <name type="scientific">Intestinibacter bartlettii</name>
    <dbReference type="NCBI Taxonomy" id="261299"/>
    <lineage>
        <taxon>Bacteria</taxon>
        <taxon>Bacillati</taxon>
        <taxon>Bacillota</taxon>
        <taxon>Clostridia</taxon>
        <taxon>Peptostreptococcales</taxon>
        <taxon>Peptostreptococcaceae</taxon>
        <taxon>Intestinibacter</taxon>
    </lineage>
</organism>
<dbReference type="PANTHER" id="PTHR43047:SF70">
    <property type="entry name" value="SENSOR HISTIDINE KINASE YVCQ"/>
    <property type="match status" value="1"/>
</dbReference>
<evidence type="ECO:0000259" key="6">
    <source>
        <dbReference type="PROSITE" id="PS50109"/>
    </source>
</evidence>
<dbReference type="EC" id="2.7.13.3" evidence="2"/>
<feature type="transmembrane region" description="Helical" evidence="5">
    <location>
        <begin position="62"/>
        <end position="81"/>
    </location>
</feature>
<feature type="domain" description="Histidine kinase" evidence="6">
    <location>
        <begin position="533"/>
        <end position="749"/>
    </location>
</feature>
<keyword evidence="5" id="KW-0472">Membrane</keyword>
<dbReference type="PANTHER" id="PTHR43047">
    <property type="entry name" value="TWO-COMPONENT HISTIDINE PROTEIN KINASE"/>
    <property type="match status" value="1"/>
</dbReference>
<keyword evidence="4" id="KW-0418">Kinase</keyword>
<keyword evidence="8" id="KW-1185">Reference proteome</keyword>
<evidence type="ECO:0000256" key="5">
    <source>
        <dbReference type="SAM" id="Phobius"/>
    </source>
</evidence>
<comment type="caution">
    <text evidence="7">The sequence shown here is derived from an EMBL/GenBank/DDBJ whole genome shotgun (WGS) entry which is preliminary data.</text>
</comment>
<evidence type="ECO:0000256" key="3">
    <source>
        <dbReference type="ARBA" id="ARBA00022679"/>
    </source>
</evidence>
<evidence type="ECO:0000256" key="4">
    <source>
        <dbReference type="ARBA" id="ARBA00022777"/>
    </source>
</evidence>
<keyword evidence="5" id="KW-0812">Transmembrane</keyword>
<dbReference type="SMART" id="SM00387">
    <property type="entry name" value="HATPase_c"/>
    <property type="match status" value="1"/>
</dbReference>
<evidence type="ECO:0000256" key="1">
    <source>
        <dbReference type="ARBA" id="ARBA00000085"/>
    </source>
</evidence>
<feature type="transmembrane region" description="Helical" evidence="5">
    <location>
        <begin position="93"/>
        <end position="126"/>
    </location>
</feature>
<keyword evidence="3" id="KW-0808">Transferase</keyword>
<dbReference type="Pfam" id="PF13188">
    <property type="entry name" value="PAS_8"/>
    <property type="match status" value="2"/>
</dbReference>
<accession>A0ABS6DV06</accession>
<reference evidence="7 8" key="1">
    <citation type="submission" date="2021-06" db="EMBL/GenBank/DDBJ databases">
        <authorList>
            <person name="Sun Q."/>
            <person name="Li D."/>
        </authorList>
    </citation>
    <scope>NUCLEOTIDE SEQUENCE [LARGE SCALE GENOMIC DNA]</scope>
    <source>
        <strain evidence="7 8">N19</strain>
    </source>
</reference>
<dbReference type="InterPro" id="IPR003594">
    <property type="entry name" value="HATPase_dom"/>
</dbReference>
<dbReference type="PROSITE" id="PS50109">
    <property type="entry name" value="HIS_KIN"/>
    <property type="match status" value="1"/>
</dbReference>
<dbReference type="InterPro" id="IPR000014">
    <property type="entry name" value="PAS"/>
</dbReference>
<evidence type="ECO:0000313" key="7">
    <source>
        <dbReference type="EMBL" id="MBU5335131.1"/>
    </source>
</evidence>
<dbReference type="Proteomes" id="UP001196301">
    <property type="component" value="Unassembled WGS sequence"/>
</dbReference>
<keyword evidence="5" id="KW-1133">Transmembrane helix</keyword>
<evidence type="ECO:0000256" key="2">
    <source>
        <dbReference type="ARBA" id="ARBA00012438"/>
    </source>
</evidence>
<feature type="transmembrane region" description="Helical" evidence="5">
    <location>
        <begin position="12"/>
        <end position="31"/>
    </location>
</feature>
<dbReference type="InterPro" id="IPR005467">
    <property type="entry name" value="His_kinase_dom"/>
</dbReference>
<feature type="transmembrane region" description="Helical" evidence="5">
    <location>
        <begin position="36"/>
        <end position="56"/>
    </location>
</feature>
<dbReference type="EMBL" id="JAHLOQ010000003">
    <property type="protein sequence ID" value="MBU5335131.1"/>
    <property type="molecule type" value="Genomic_DNA"/>
</dbReference>
<dbReference type="Pfam" id="PF02518">
    <property type="entry name" value="HATPase_c"/>
    <property type="match status" value="1"/>
</dbReference>
<proteinExistence type="predicted"/>
<name>A0ABS6DV06_9FIRM</name>
<comment type="catalytic activity">
    <reaction evidence="1">
        <text>ATP + protein L-histidine = ADP + protein N-phospho-L-histidine.</text>
        <dbReference type="EC" id="2.7.13.3"/>
    </reaction>
</comment>
<sequence length="778" mass="92096">MNMLDKIVSLNNINFVIVTSIAAMSIFIYCLKKQSYYICFTVVYFIEMVVCASFFGNILYKYYGLCLEGLFIIKMLCTIFHRSFLKLEESKKFILLVISLIGVILTNYDITSGLIINVLANIYIFYQYIYSVLGGINSDLYYMQVQTSANETYINDLNRDIYMEINYKEDLNEKEEQFDDMYDVWLSNNRLPILILNNNKLVYINDHFNKLFENINLKKFDIESFFKDYFYDGQNIIKNIQQSKDIFRMDIKSFKDKIYTLDVFSIIHENEKLKIFQFYDITTTYKQEEEIKFNENSYKKLIEVMDDGIIIADKNHIKYMNKKVNEIFNLQKDIYSIEDLAKHISNIDRQNFIKNIVTNRVSQKDKIWYTNTSRNKVLKVSQSVLNMEEEDLKLIILSDITENQQLMEDIEERETIYRVLLEALPDGVIIIDKATRKYIYKNKYMIEQFKKIGVDVFNNIIEEYIDLGEFDKVNIVNINKKQNASIVITDINNEDVYIIIFKLLENNQKIENVKDRFKKTQQTEDFKTQFCIDVVDKIERPVDDMLHENKIMQQQIQSPLIENHVELVKKNLYRLKKVLDNINDIMAIENFTYNLDYVVFDIVQLIKDISHLSEYYIKRKHLNLELEFSDPEILVYLDTIKLQKIILNILSNAIKFTDKGGTIKISIEKKIDFIVVSIKDNGIGIPKDQMDFIFENFEQIDRGLSRLAEGMGMGLYLVKQLTEIQDLYLNVESELNKGSEFKILIKNTEKSFLKNKYKKQICIEKEFVDIQFADIYPA</sequence>
<evidence type="ECO:0000313" key="8">
    <source>
        <dbReference type="Proteomes" id="UP001196301"/>
    </source>
</evidence>
<gene>
    <name evidence="7" type="ORF">KQI20_01640</name>
</gene>